<evidence type="ECO:0000256" key="2">
    <source>
        <dbReference type="ARBA" id="ARBA00022840"/>
    </source>
</evidence>
<dbReference type="GO" id="GO:0016887">
    <property type="term" value="F:ATP hydrolysis activity"/>
    <property type="evidence" value="ECO:0007669"/>
    <property type="project" value="InterPro"/>
</dbReference>
<protein>
    <submittedName>
        <fullName evidence="3">Cell division protein ZapE</fullName>
    </submittedName>
</protein>
<dbReference type="EMBL" id="BMJS01000002">
    <property type="protein sequence ID" value="GGF89266.1"/>
    <property type="molecule type" value="Genomic_DNA"/>
</dbReference>
<dbReference type="InterPro" id="IPR005654">
    <property type="entry name" value="ATPase_AFG1-like"/>
</dbReference>
<gene>
    <name evidence="3" type="ORF">GCM10010995_03180</name>
</gene>
<evidence type="ECO:0000313" key="3">
    <source>
        <dbReference type="EMBL" id="GGF89266.1"/>
    </source>
</evidence>
<proteinExistence type="predicted"/>
<dbReference type="RefSeq" id="WP_117001418.1">
    <property type="nucleotide sequence ID" value="NZ_BMJS01000002.1"/>
</dbReference>
<dbReference type="GO" id="GO:0032153">
    <property type="term" value="C:cell division site"/>
    <property type="evidence" value="ECO:0007669"/>
    <property type="project" value="TreeGrafter"/>
</dbReference>
<dbReference type="NCBIfam" id="NF040713">
    <property type="entry name" value="ZapE"/>
    <property type="match status" value="1"/>
</dbReference>
<dbReference type="InterPro" id="IPR027417">
    <property type="entry name" value="P-loop_NTPase"/>
</dbReference>
<evidence type="ECO:0000256" key="1">
    <source>
        <dbReference type="ARBA" id="ARBA00022741"/>
    </source>
</evidence>
<dbReference type="AlphaFoldDB" id="A0A8J2Z276"/>
<dbReference type="GO" id="GO:0005524">
    <property type="term" value="F:ATP binding"/>
    <property type="evidence" value="ECO:0007669"/>
    <property type="project" value="UniProtKB-KW"/>
</dbReference>
<dbReference type="SUPFAM" id="SSF52540">
    <property type="entry name" value="P-loop containing nucleoside triphosphate hydrolases"/>
    <property type="match status" value="1"/>
</dbReference>
<dbReference type="Pfam" id="PF03969">
    <property type="entry name" value="AFG1_ATPase"/>
    <property type="match status" value="1"/>
</dbReference>
<dbReference type="GO" id="GO:0051301">
    <property type="term" value="P:cell division"/>
    <property type="evidence" value="ECO:0007669"/>
    <property type="project" value="UniProtKB-KW"/>
</dbReference>
<dbReference type="GO" id="GO:0005737">
    <property type="term" value="C:cytoplasm"/>
    <property type="evidence" value="ECO:0007669"/>
    <property type="project" value="TreeGrafter"/>
</dbReference>
<keyword evidence="3" id="KW-0131">Cell cycle</keyword>
<reference evidence="3" key="1">
    <citation type="journal article" date="2014" name="Int. J. Syst. Evol. Microbiol.">
        <title>Complete genome sequence of Corynebacterium casei LMG S-19264T (=DSM 44701T), isolated from a smear-ripened cheese.</title>
        <authorList>
            <consortium name="US DOE Joint Genome Institute (JGI-PGF)"/>
            <person name="Walter F."/>
            <person name="Albersmeier A."/>
            <person name="Kalinowski J."/>
            <person name="Ruckert C."/>
        </authorList>
    </citation>
    <scope>NUCLEOTIDE SEQUENCE</scope>
    <source>
        <strain evidence="3">CGMCC 1.15758</strain>
    </source>
</reference>
<dbReference type="OrthoDB" id="9774491at2"/>
<reference evidence="3" key="2">
    <citation type="submission" date="2020-09" db="EMBL/GenBank/DDBJ databases">
        <authorList>
            <person name="Sun Q."/>
            <person name="Zhou Y."/>
        </authorList>
    </citation>
    <scope>NUCLEOTIDE SEQUENCE</scope>
    <source>
        <strain evidence="3">CGMCC 1.15758</strain>
    </source>
</reference>
<evidence type="ECO:0000313" key="4">
    <source>
        <dbReference type="Proteomes" id="UP000636949"/>
    </source>
</evidence>
<name>A0A8J2Z276_9GAMM</name>
<keyword evidence="3" id="KW-0132">Cell division</keyword>
<organism evidence="3 4">
    <name type="scientific">Cysteiniphilum litorale</name>
    <dbReference type="NCBI Taxonomy" id="2056700"/>
    <lineage>
        <taxon>Bacteria</taxon>
        <taxon>Pseudomonadati</taxon>
        <taxon>Pseudomonadota</taxon>
        <taxon>Gammaproteobacteria</taxon>
        <taxon>Thiotrichales</taxon>
        <taxon>Fastidiosibacteraceae</taxon>
        <taxon>Cysteiniphilum</taxon>
    </lineage>
</organism>
<sequence>MTLRDSYLNYLNAYHYNEDSLQLQAIDYLQQIIIQVQKRNSIKSKPWSLFKKKPTPIKGLYMWGGVGRGKTFIMDLFYDALTIESKTRLHFNHFMQQVHQSLRNFQGQKSPLQKVAQSIADQYSVICFDEFFVEDIADAMILGGLFTQLFELGITLIATSNIPPERLYQGGLQRELFLPAIDCLIKHVTVLNLDSGTDYRQLTQAHNQNYFYPLPEATLDLAKRFKQNASTHVMYDTEIILEDRLVKVKAVDENAIWFDFFSICGDGRGVSDYIALAKRFDTIYISDMPILTIKYESESRRLIAMIDEFYDEDKHVIIAAETDFNDIYQGEKLKFEFERTKSRLHEMQQ</sequence>
<dbReference type="Gene3D" id="3.40.50.300">
    <property type="entry name" value="P-loop containing nucleotide triphosphate hydrolases"/>
    <property type="match status" value="1"/>
</dbReference>
<comment type="caution">
    <text evidence="3">The sequence shown here is derived from an EMBL/GenBank/DDBJ whole genome shotgun (WGS) entry which is preliminary data.</text>
</comment>
<dbReference type="Proteomes" id="UP000636949">
    <property type="component" value="Unassembled WGS sequence"/>
</dbReference>
<keyword evidence="2" id="KW-0067">ATP-binding</keyword>
<keyword evidence="1" id="KW-0547">Nucleotide-binding</keyword>
<accession>A0A8J2Z276</accession>
<dbReference type="PANTHER" id="PTHR12169">
    <property type="entry name" value="ATPASE N2B"/>
    <property type="match status" value="1"/>
</dbReference>
<dbReference type="PANTHER" id="PTHR12169:SF6">
    <property type="entry name" value="AFG1-LIKE ATPASE"/>
    <property type="match status" value="1"/>
</dbReference>
<keyword evidence="4" id="KW-1185">Reference proteome</keyword>